<comment type="caution">
    <text evidence="2">The sequence shown here is derived from an EMBL/GenBank/DDBJ whole genome shotgun (WGS) entry which is preliminary data.</text>
</comment>
<dbReference type="PANTHER" id="PTHR43485:SF1">
    <property type="entry name" value="FORMATE HYDROGENLYASE SUBUNIT 5-RELATED"/>
    <property type="match status" value="1"/>
</dbReference>
<dbReference type="GO" id="GO:0008901">
    <property type="term" value="F:ferredoxin hydrogenase activity"/>
    <property type="evidence" value="ECO:0007669"/>
    <property type="project" value="InterPro"/>
</dbReference>
<dbReference type="PROSITE" id="PS00507">
    <property type="entry name" value="NI_HGENASE_L_1"/>
    <property type="match status" value="1"/>
</dbReference>
<evidence type="ECO:0000256" key="1">
    <source>
        <dbReference type="ARBA" id="ARBA00023002"/>
    </source>
</evidence>
<dbReference type="InterPro" id="IPR029014">
    <property type="entry name" value="NiFe-Hase_large"/>
</dbReference>
<dbReference type="GO" id="GO:0016151">
    <property type="term" value="F:nickel cation binding"/>
    <property type="evidence" value="ECO:0007669"/>
    <property type="project" value="InterPro"/>
</dbReference>
<gene>
    <name evidence="2" type="ORF">S12H4_29955</name>
</gene>
<dbReference type="PANTHER" id="PTHR43485">
    <property type="entry name" value="HYDROGENASE-4 COMPONENT G"/>
    <property type="match status" value="1"/>
</dbReference>
<name>X1UMI6_9ZZZZ</name>
<dbReference type="EMBL" id="BARW01017322">
    <property type="protein sequence ID" value="GAJ01096.1"/>
    <property type="molecule type" value="Genomic_DNA"/>
</dbReference>
<dbReference type="InterPro" id="IPR018194">
    <property type="entry name" value="Ni-dep_hyd_lsu_Ni_BS"/>
</dbReference>
<protein>
    <recommendedName>
        <fullName evidence="3">NADH-quinone oxidoreductase subunit D domain-containing protein</fullName>
    </recommendedName>
</protein>
<reference evidence="2" key="1">
    <citation type="journal article" date="2014" name="Front. Microbiol.">
        <title>High frequency of phylogenetically diverse reductive dehalogenase-homologous genes in deep subseafloor sedimentary metagenomes.</title>
        <authorList>
            <person name="Kawai M."/>
            <person name="Futagami T."/>
            <person name="Toyoda A."/>
            <person name="Takaki Y."/>
            <person name="Nishi S."/>
            <person name="Hori S."/>
            <person name="Arai W."/>
            <person name="Tsubouchi T."/>
            <person name="Morono Y."/>
            <person name="Uchiyama I."/>
            <person name="Ito T."/>
            <person name="Fujiyama A."/>
            <person name="Inagaki F."/>
            <person name="Takami H."/>
        </authorList>
    </citation>
    <scope>NUCLEOTIDE SEQUENCE</scope>
    <source>
        <strain evidence="2">Expedition CK06-06</strain>
    </source>
</reference>
<dbReference type="Gene3D" id="1.10.645.10">
    <property type="entry name" value="Cytochrome-c3 Hydrogenase, chain B"/>
    <property type="match status" value="1"/>
</dbReference>
<dbReference type="AlphaFoldDB" id="X1UMI6"/>
<sequence length="68" mass="7622">MARTVIPFGPQHPVFPEPIQLKLECEDETVVGVMPVIGYVHRGIEKACELNTIRKNVFLVERICGICS</sequence>
<dbReference type="InterPro" id="IPR052197">
    <property type="entry name" value="ComplexI_49kDa-like"/>
</dbReference>
<organism evidence="2">
    <name type="scientific">marine sediment metagenome</name>
    <dbReference type="NCBI Taxonomy" id="412755"/>
    <lineage>
        <taxon>unclassified sequences</taxon>
        <taxon>metagenomes</taxon>
        <taxon>ecological metagenomes</taxon>
    </lineage>
</organism>
<accession>X1UMI6</accession>
<feature type="non-terminal residue" evidence="2">
    <location>
        <position position="68"/>
    </location>
</feature>
<dbReference type="SUPFAM" id="SSF56762">
    <property type="entry name" value="HydB/Nqo4-like"/>
    <property type="match status" value="1"/>
</dbReference>
<evidence type="ECO:0008006" key="3">
    <source>
        <dbReference type="Google" id="ProtNLM"/>
    </source>
</evidence>
<keyword evidence="1" id="KW-0560">Oxidoreductase</keyword>
<proteinExistence type="predicted"/>
<evidence type="ECO:0000313" key="2">
    <source>
        <dbReference type="EMBL" id="GAJ01096.1"/>
    </source>
</evidence>